<dbReference type="PANTHER" id="PTHR42754:SF1">
    <property type="entry name" value="LIPOPROTEIN"/>
    <property type="match status" value="1"/>
</dbReference>
<dbReference type="Proteomes" id="UP001594351">
    <property type="component" value="Unassembled WGS sequence"/>
</dbReference>
<evidence type="ECO:0000313" key="1">
    <source>
        <dbReference type="EMBL" id="MFC1851312.1"/>
    </source>
</evidence>
<name>A0ABV6YYN8_UNCC1</name>
<sequence length="413" mass="46853">MMIYGHRYPAGLSIAILLLISLSACETGSLINSWQKSVEDYDYTYGRAYFDVGYAVIKTKDQGILLAGASNPSYFPYTSDAYVVKTNASGDVIWEKFIDTAREVRDCLEIHEKEYILLLNDDVQRKIYLQKLDENGDQVWSQQYLPVKSSHIIDGFAFTGTADGNLVITGNEQVDDEYSDFFLLKTDLEGNELWRQHYGGQWDDFAHSVALTDDGGFVIVGQTQIDETSIHHDILAVRTDSSGYELWTRNFTGDGLNVGYKVIQAEDGGLLIVAAHVYASTGFIVLKTDARGERQWLREYTEPNDFGGYCALQADNGDFLIAGSSGLGYQHQYHVYIVRISSRGEDIWQYKYDLTRNDLFWIRDIAYDIAATDDHHYLLTGTTEFTYINENDKTGDLFLLKIDEQGTMHRLDE</sequence>
<reference evidence="1 2" key="1">
    <citation type="submission" date="2024-09" db="EMBL/GenBank/DDBJ databases">
        <title>Laminarin stimulates single cell rates of sulfate reduction while oxygen inhibits transcriptomic activity in coastal marine sediment.</title>
        <authorList>
            <person name="Lindsay M."/>
            <person name="Orcutt B."/>
            <person name="Emerson D."/>
            <person name="Stepanauskas R."/>
            <person name="D'Angelo T."/>
        </authorList>
    </citation>
    <scope>NUCLEOTIDE SEQUENCE [LARGE SCALE GENOMIC DNA]</scope>
    <source>
        <strain evidence="1">SAG AM-311-K15</strain>
    </source>
</reference>
<gene>
    <name evidence="1" type="ORF">ACFL27_14035</name>
</gene>
<evidence type="ECO:0008006" key="3">
    <source>
        <dbReference type="Google" id="ProtNLM"/>
    </source>
</evidence>
<dbReference type="InterPro" id="IPR011047">
    <property type="entry name" value="Quinoprotein_ADH-like_sf"/>
</dbReference>
<dbReference type="PANTHER" id="PTHR42754">
    <property type="entry name" value="ENDOGLUCANASE"/>
    <property type="match status" value="1"/>
</dbReference>
<keyword evidence="2" id="KW-1185">Reference proteome</keyword>
<accession>A0ABV6YYN8</accession>
<dbReference type="SUPFAM" id="SSF50998">
    <property type="entry name" value="Quinoprotein alcohol dehydrogenase-like"/>
    <property type="match status" value="1"/>
</dbReference>
<dbReference type="EMBL" id="JBHPBY010000176">
    <property type="protein sequence ID" value="MFC1851312.1"/>
    <property type="molecule type" value="Genomic_DNA"/>
</dbReference>
<organism evidence="1 2">
    <name type="scientific">candidate division CSSED10-310 bacterium</name>
    <dbReference type="NCBI Taxonomy" id="2855610"/>
    <lineage>
        <taxon>Bacteria</taxon>
        <taxon>Bacteria division CSSED10-310</taxon>
    </lineage>
</organism>
<dbReference type="PROSITE" id="PS51257">
    <property type="entry name" value="PROKAR_LIPOPROTEIN"/>
    <property type="match status" value="1"/>
</dbReference>
<evidence type="ECO:0000313" key="2">
    <source>
        <dbReference type="Proteomes" id="UP001594351"/>
    </source>
</evidence>
<proteinExistence type="predicted"/>
<protein>
    <recommendedName>
        <fullName evidence="3">Bulb-type lectin domain-containing protein</fullName>
    </recommendedName>
</protein>
<dbReference type="Gene3D" id="2.130.10.10">
    <property type="entry name" value="YVTN repeat-like/Quinoprotein amine dehydrogenase"/>
    <property type="match status" value="1"/>
</dbReference>
<comment type="caution">
    <text evidence="1">The sequence shown here is derived from an EMBL/GenBank/DDBJ whole genome shotgun (WGS) entry which is preliminary data.</text>
</comment>
<dbReference type="InterPro" id="IPR015943">
    <property type="entry name" value="WD40/YVTN_repeat-like_dom_sf"/>
</dbReference>